<accession>A0AB39VRI8</accession>
<dbReference type="NCBIfam" id="NF007853">
    <property type="entry name" value="PRK10562.1"/>
    <property type="match status" value="1"/>
</dbReference>
<keyword evidence="2 4" id="KW-0012">Acyltransferase</keyword>
<dbReference type="PANTHER" id="PTHR43800">
    <property type="entry name" value="PEPTIDYL-LYSINE N-ACETYLTRANSFERASE YJAB"/>
    <property type="match status" value="1"/>
</dbReference>
<dbReference type="Gene3D" id="3.40.630.30">
    <property type="match status" value="1"/>
</dbReference>
<dbReference type="InterPro" id="IPR016181">
    <property type="entry name" value="Acyl_CoA_acyltransferase"/>
</dbReference>
<evidence type="ECO:0000256" key="1">
    <source>
        <dbReference type="ARBA" id="ARBA00022679"/>
    </source>
</evidence>
<evidence type="ECO:0000256" key="2">
    <source>
        <dbReference type="ARBA" id="ARBA00023315"/>
    </source>
</evidence>
<name>A0AB39VRI8_9GAMM</name>
<keyword evidence="1 4" id="KW-0808">Transferase</keyword>
<proteinExistence type="predicted"/>
<dbReference type="CDD" id="cd04301">
    <property type="entry name" value="NAT_SF"/>
    <property type="match status" value="1"/>
</dbReference>
<dbReference type="InterPro" id="IPR000182">
    <property type="entry name" value="GNAT_dom"/>
</dbReference>
<dbReference type="EMBL" id="CP165628">
    <property type="protein sequence ID" value="XDU72569.1"/>
    <property type="molecule type" value="Genomic_DNA"/>
</dbReference>
<dbReference type="GO" id="GO:0016747">
    <property type="term" value="F:acyltransferase activity, transferring groups other than amino-acyl groups"/>
    <property type="evidence" value="ECO:0007669"/>
    <property type="project" value="InterPro"/>
</dbReference>
<dbReference type="Pfam" id="PF13508">
    <property type="entry name" value="Acetyltransf_7"/>
    <property type="match status" value="1"/>
</dbReference>
<dbReference type="SUPFAM" id="SSF55729">
    <property type="entry name" value="Acyl-CoA N-acyltransferases (Nat)"/>
    <property type="match status" value="1"/>
</dbReference>
<gene>
    <name evidence="4" type="ORF">AB3G37_00085</name>
</gene>
<dbReference type="PROSITE" id="PS51186">
    <property type="entry name" value="GNAT"/>
    <property type="match status" value="1"/>
</dbReference>
<sequence length="152" mass="17078">MPSSISSCIIRESDNNDLDELMLLWLRSTIAAHPFITQSYWFESAAMVRDTFLPQAMTWVACNPENGEISGFISVISEQFIGALFVRDTFHGCGVAQQLMATAKAVHDKLLLEVYQQNHRAVAFYQKEGFTITADTCHPGTGLQTWIMGWKI</sequence>
<evidence type="ECO:0000313" key="4">
    <source>
        <dbReference type="EMBL" id="XDU72569.1"/>
    </source>
</evidence>
<dbReference type="PANTHER" id="PTHR43800:SF1">
    <property type="entry name" value="PEPTIDYL-LYSINE N-ACETYLTRANSFERASE YJAB"/>
    <property type="match status" value="1"/>
</dbReference>
<dbReference type="EC" id="2.3.1.-" evidence="4"/>
<feature type="domain" description="N-acetyltransferase" evidence="3">
    <location>
        <begin position="8"/>
        <end position="152"/>
    </location>
</feature>
<protein>
    <submittedName>
        <fullName evidence="4">N-acetyltransferase</fullName>
        <ecNumber evidence="4">2.3.1.-</ecNumber>
    </submittedName>
</protein>
<evidence type="ECO:0000259" key="3">
    <source>
        <dbReference type="PROSITE" id="PS51186"/>
    </source>
</evidence>
<organism evidence="4">
    <name type="scientific">Rouxiella sp. WC2420</name>
    <dbReference type="NCBI Taxonomy" id="3234145"/>
    <lineage>
        <taxon>Bacteria</taxon>
        <taxon>Pseudomonadati</taxon>
        <taxon>Pseudomonadota</taxon>
        <taxon>Gammaproteobacteria</taxon>
        <taxon>Enterobacterales</taxon>
        <taxon>Yersiniaceae</taxon>
        <taxon>Rouxiella</taxon>
    </lineage>
</organism>
<reference evidence="4" key="1">
    <citation type="submission" date="2024-07" db="EMBL/GenBank/DDBJ databases">
        <authorList>
            <person name="Biller S.J."/>
        </authorList>
    </citation>
    <scope>NUCLEOTIDE SEQUENCE</scope>
    <source>
        <strain evidence="4">WC2420</strain>
    </source>
</reference>
<dbReference type="AlphaFoldDB" id="A0AB39VRI8"/>